<dbReference type="InterPro" id="IPR003173">
    <property type="entry name" value="PC4_C"/>
</dbReference>
<dbReference type="GO" id="GO:0003677">
    <property type="term" value="F:DNA binding"/>
    <property type="evidence" value="ECO:0007669"/>
    <property type="project" value="InterPro"/>
</dbReference>
<evidence type="ECO:0000313" key="3">
    <source>
        <dbReference type="Proteomes" id="UP000230859"/>
    </source>
</evidence>
<feature type="domain" description="Transcriptional coactivator p15 (PC4) C-terminal" evidence="1">
    <location>
        <begin position="12"/>
        <end position="63"/>
    </location>
</feature>
<name>A0A2H0LT35_9BACT</name>
<dbReference type="Pfam" id="PF02229">
    <property type="entry name" value="PC4"/>
    <property type="match status" value="1"/>
</dbReference>
<dbReference type="SUPFAM" id="SSF54447">
    <property type="entry name" value="ssDNA-binding transcriptional regulator domain"/>
    <property type="match status" value="1"/>
</dbReference>
<accession>A0A2H0LT35</accession>
<proteinExistence type="predicted"/>
<protein>
    <recommendedName>
        <fullName evidence="1">Transcriptional coactivator p15 (PC4) C-terminal domain-containing protein</fullName>
    </recommendedName>
</protein>
<dbReference type="EMBL" id="PCVY01000003">
    <property type="protein sequence ID" value="PIQ87526.1"/>
    <property type="molecule type" value="Genomic_DNA"/>
</dbReference>
<dbReference type="AlphaFoldDB" id="A0A2H0LT35"/>
<evidence type="ECO:0000259" key="1">
    <source>
        <dbReference type="Pfam" id="PF02229"/>
    </source>
</evidence>
<dbReference type="InterPro" id="IPR009044">
    <property type="entry name" value="ssDNA-bd_transcriptional_reg"/>
</dbReference>
<dbReference type="GO" id="GO:0006355">
    <property type="term" value="P:regulation of DNA-templated transcription"/>
    <property type="evidence" value="ECO:0007669"/>
    <property type="project" value="InterPro"/>
</dbReference>
<gene>
    <name evidence="2" type="ORF">COV74_00195</name>
</gene>
<comment type="caution">
    <text evidence="2">The sequence shown here is derived from an EMBL/GenBank/DDBJ whole genome shotgun (WGS) entry which is preliminary data.</text>
</comment>
<sequence length="76" mass="8839">MEKQVVYKITKNEDEAIHISTGVFKDKSYADFRIFFRTKEDGEWRPTKKGITFEVSHLAEFLKGVQELEKAVSQNA</sequence>
<organism evidence="2 3">
    <name type="scientific">Candidatus Abzuiibacterium crystallinum</name>
    <dbReference type="NCBI Taxonomy" id="1974748"/>
    <lineage>
        <taxon>Bacteria</taxon>
        <taxon>Pseudomonadati</taxon>
        <taxon>Candidatus Omnitrophota</taxon>
        <taxon>Candidatus Abzuiibacterium</taxon>
    </lineage>
</organism>
<dbReference type="Proteomes" id="UP000230859">
    <property type="component" value="Unassembled WGS sequence"/>
</dbReference>
<reference evidence="2 3" key="1">
    <citation type="submission" date="2017-09" db="EMBL/GenBank/DDBJ databases">
        <title>Depth-based differentiation of microbial function through sediment-hosted aquifers and enrichment of novel symbionts in the deep terrestrial subsurface.</title>
        <authorList>
            <person name="Probst A.J."/>
            <person name="Ladd B."/>
            <person name="Jarett J.K."/>
            <person name="Geller-Mcgrath D.E."/>
            <person name="Sieber C.M."/>
            <person name="Emerson J.B."/>
            <person name="Anantharaman K."/>
            <person name="Thomas B.C."/>
            <person name="Malmstrom R."/>
            <person name="Stieglmeier M."/>
            <person name="Klingl A."/>
            <person name="Woyke T."/>
            <person name="Ryan C.M."/>
            <person name="Banfield J.F."/>
        </authorList>
    </citation>
    <scope>NUCLEOTIDE SEQUENCE [LARGE SCALE GENOMIC DNA]</scope>
    <source>
        <strain evidence="2">CG11_big_fil_rev_8_21_14_0_20_45_26</strain>
    </source>
</reference>
<dbReference type="Gene3D" id="2.30.31.10">
    <property type="entry name" value="Transcriptional Coactivator Pc4, Chain A"/>
    <property type="match status" value="1"/>
</dbReference>
<evidence type="ECO:0000313" key="2">
    <source>
        <dbReference type="EMBL" id="PIQ87526.1"/>
    </source>
</evidence>